<protein>
    <recommendedName>
        <fullName evidence="8">PLC-like phosphodiesterase</fullName>
    </recommendedName>
</protein>
<evidence type="ECO:0008006" key="8">
    <source>
        <dbReference type="Google" id="ProtNLM"/>
    </source>
</evidence>
<dbReference type="GO" id="GO:0016020">
    <property type="term" value="C:membrane"/>
    <property type="evidence" value="ECO:0007669"/>
    <property type="project" value="UniProtKB-SubCell"/>
</dbReference>
<reference evidence="6" key="1">
    <citation type="submission" date="2019-03" db="EMBL/GenBank/DDBJ databases">
        <title>Long read genome sequence of the mycoparasitic Pythium oligandrum ATCC 38472 isolated from sugarbeet rhizosphere.</title>
        <authorList>
            <person name="Gaulin E."/>
        </authorList>
    </citation>
    <scope>NUCLEOTIDE SEQUENCE</scope>
    <source>
        <strain evidence="6">ATCC 38472_TT</strain>
    </source>
</reference>
<comment type="subcellular location">
    <subcellularLocation>
        <location evidence="1">Membrane</location>
    </subcellularLocation>
</comment>
<dbReference type="AlphaFoldDB" id="A0A8K1FN71"/>
<organism evidence="6 7">
    <name type="scientific">Pythium oligandrum</name>
    <name type="common">Mycoparasitic fungus</name>
    <dbReference type="NCBI Taxonomy" id="41045"/>
    <lineage>
        <taxon>Eukaryota</taxon>
        <taxon>Sar</taxon>
        <taxon>Stramenopiles</taxon>
        <taxon>Oomycota</taxon>
        <taxon>Peronosporomycetes</taxon>
        <taxon>Pythiales</taxon>
        <taxon>Pythiaceae</taxon>
        <taxon>Pythium</taxon>
    </lineage>
</organism>
<dbReference type="SUPFAM" id="SSF51695">
    <property type="entry name" value="PLC-like phosphodiesterases"/>
    <property type="match status" value="1"/>
</dbReference>
<dbReference type="Gene3D" id="3.20.20.190">
    <property type="entry name" value="Phosphatidylinositol (PI) phosphodiesterase"/>
    <property type="match status" value="1"/>
</dbReference>
<keyword evidence="7" id="KW-1185">Reference proteome</keyword>
<evidence type="ECO:0000256" key="4">
    <source>
        <dbReference type="ARBA" id="ARBA00023136"/>
    </source>
</evidence>
<dbReference type="Proteomes" id="UP000794436">
    <property type="component" value="Unassembled WGS sequence"/>
</dbReference>
<feature type="chain" id="PRO_5035440672" description="PLC-like phosphodiesterase" evidence="5">
    <location>
        <begin position="30"/>
        <end position="792"/>
    </location>
</feature>
<dbReference type="EMBL" id="SPLM01000040">
    <property type="protein sequence ID" value="TMW64363.1"/>
    <property type="molecule type" value="Genomic_DNA"/>
</dbReference>
<feature type="signal peptide" evidence="5">
    <location>
        <begin position="1"/>
        <end position="29"/>
    </location>
</feature>
<sequence length="792" mass="87307">MPSRRRYSVFTALCVGVAALLSDVPLVDACGKVPLVKLPTAYGLDQCVGNNWLKIVGIAVESTFKCSAISIIQLTKSGPLKKFGALASDLVDAPEKLSATLYEHMSKTGDKEMDAFCKDWSKLVSPCAQALAPKIISLINNDLKCCGQMSDLLDMLNLVVPPNISRESFLLTEIINGVNQLLCTKRSDTKKTCGASIFQQITTKYKKDNFRVLDSFLLPFITASAGDECDAFEGKEYTNSASLKPAIKGIDFSCCASGFRPVLESVQAGFEFVTGGNAIDFLNGVVAFSNSSAKFVNAVKSTDKCKFKATCSAPSGLTNYKTREITPGTNKPKTNELKDTKCKRVKKCDAAGKVCSEICEKGSVVLPSWESQALKYQRKLAYDGPMCYAQIPATHNSAINLAEGFGNRDQLMNANLNPKKAYSYMKTNNHVLSLTDQLNIGVRFLEIDVHYFLGELRTAHCGNLGSNSIEALYGAFKEQLVDYGDIVWTPNLLGCFPSLSGIAAKEQRTFRDAMNEILAWTTKDEPKDELVTIYLDTGGDIGDRKKFPDVDKALKDVFGDLLVPLSDVNAVAAAGWQGSNATLQNFIDSGRRVLVLGNQKTDVAFRLKDFCKGHEVLETKFIDSLPDASRTINGKKIYSSDYFLRSYQSNLRYISLNEGGLISHELPTQLDADHVYNFVRWNLNLVATDGLDAATMRSHIWSWAKDEPRDTSENSTVFIQSDGRWRSNTTGSKTRKACWNASKLKWSIETYDTECGADFSFVAPRDPYQNHLLQQEILAQKLNESVVINVTP</sequence>
<evidence type="ECO:0000256" key="2">
    <source>
        <dbReference type="ARBA" id="ARBA00022692"/>
    </source>
</evidence>
<evidence type="ECO:0000313" key="6">
    <source>
        <dbReference type="EMBL" id="TMW64363.1"/>
    </source>
</evidence>
<dbReference type="InterPro" id="IPR051008">
    <property type="entry name" value="Telomere_Capping_Maintenance"/>
</dbReference>
<keyword evidence="4" id="KW-0472">Membrane</keyword>
<evidence type="ECO:0000256" key="1">
    <source>
        <dbReference type="ARBA" id="ARBA00004370"/>
    </source>
</evidence>
<keyword evidence="3" id="KW-1133">Transmembrane helix</keyword>
<evidence type="ECO:0000256" key="3">
    <source>
        <dbReference type="ARBA" id="ARBA00022989"/>
    </source>
</evidence>
<dbReference type="GO" id="GO:0006629">
    <property type="term" value="P:lipid metabolic process"/>
    <property type="evidence" value="ECO:0007669"/>
    <property type="project" value="InterPro"/>
</dbReference>
<dbReference type="PANTHER" id="PTHR35518">
    <property type="entry name" value="MAINTENANCE OF TELOMOERE CAPPING"/>
    <property type="match status" value="1"/>
</dbReference>
<dbReference type="GO" id="GO:0008081">
    <property type="term" value="F:phosphoric diester hydrolase activity"/>
    <property type="evidence" value="ECO:0007669"/>
    <property type="project" value="InterPro"/>
</dbReference>
<proteinExistence type="predicted"/>
<comment type="caution">
    <text evidence="6">The sequence shown here is derived from an EMBL/GenBank/DDBJ whole genome shotgun (WGS) entry which is preliminary data.</text>
</comment>
<keyword evidence="5" id="KW-0732">Signal</keyword>
<evidence type="ECO:0000256" key="5">
    <source>
        <dbReference type="SAM" id="SignalP"/>
    </source>
</evidence>
<gene>
    <name evidence="6" type="ORF">Poli38472_012985</name>
</gene>
<accession>A0A8K1FN71</accession>
<dbReference type="PANTHER" id="PTHR35518:SF2">
    <property type="entry name" value="MAINTENANCE OF TELOMERE CAPPING PROTEIN 6"/>
    <property type="match status" value="1"/>
</dbReference>
<name>A0A8K1FN71_PYTOL</name>
<dbReference type="OrthoDB" id="7984201at2759"/>
<keyword evidence="2" id="KW-0812">Transmembrane</keyword>
<dbReference type="InterPro" id="IPR017946">
    <property type="entry name" value="PLC-like_Pdiesterase_TIM-brl"/>
</dbReference>
<evidence type="ECO:0000313" key="7">
    <source>
        <dbReference type="Proteomes" id="UP000794436"/>
    </source>
</evidence>